<evidence type="ECO:0000256" key="3">
    <source>
        <dbReference type="PROSITE-ProRule" id="PRU00221"/>
    </source>
</evidence>
<feature type="repeat" description="WD" evidence="3">
    <location>
        <begin position="789"/>
        <end position="830"/>
    </location>
</feature>
<keyword evidence="1 3" id="KW-0853">WD repeat</keyword>
<dbReference type="Gene3D" id="3.40.50.300">
    <property type="entry name" value="P-loop containing nucleotide triphosphate hydrolases"/>
    <property type="match status" value="1"/>
</dbReference>
<protein>
    <recommendedName>
        <fullName evidence="4">NACHT domain-containing protein</fullName>
    </recommendedName>
</protein>
<feature type="repeat" description="WD" evidence="3">
    <location>
        <begin position="831"/>
        <end position="872"/>
    </location>
</feature>
<dbReference type="SMART" id="SM00320">
    <property type="entry name" value="WD40"/>
    <property type="match status" value="11"/>
</dbReference>
<dbReference type="InterPro" id="IPR027417">
    <property type="entry name" value="P-loop_NTPase"/>
</dbReference>
<feature type="repeat" description="WD" evidence="3">
    <location>
        <begin position="999"/>
        <end position="1040"/>
    </location>
</feature>
<dbReference type="Pfam" id="PF25173">
    <property type="entry name" value="Beta-prop_WDR3_1st"/>
    <property type="match status" value="1"/>
</dbReference>
<dbReference type="CDD" id="cd00200">
    <property type="entry name" value="WD40"/>
    <property type="match status" value="2"/>
</dbReference>
<dbReference type="SUPFAM" id="SSF52540">
    <property type="entry name" value="P-loop containing nucleoside triphosphate hydrolases"/>
    <property type="match status" value="1"/>
</dbReference>
<dbReference type="Proteomes" id="UP001220256">
    <property type="component" value="Unassembled WGS sequence"/>
</dbReference>
<sequence>MDGLSGAASVIAVIQLTGSLVKLCGGYIQEVKDAREKIFTLQQAISGLQGTIQDLQKFLQSNDGKALRTSSQLDRDIADCISDLRALEARLDPGKGKKLMSKMGLRALKWPLKRTQVEGVIQNIERYKSSFLLSLQVDQTLHSSLMVSVVQGMDLGKLEGAMEAGFESFSDRDEVQCLQGTRTQLLQQIMDWAMSPSQKSIFWLKGMAGTGKSTISRTVARSLKDTNYLGASFFFKRGEGDRGNAKKFFPTLIRQLMLMISELRSGVHKALHDDPDIISKSLREQFEKLLLQPLLDLDQLGRQPQTAVIVIDALDECEHDQDVRNIIRLLALLQKAKSVRLRIFLTSRPELPISLGFSEIAAHGYQDLALHEIPEEVTEHDIHLFLQDRFARIKHDRNISQDWPGDDVIQKLVTMSVPLFISAATVCRYIENAKWESKLRLAELLTDQAKYISKMDKTYLPILTRLLDDQESDESEQQQLLQEFQDIVGVIILLADPLSINALSLFLEIGADQISNRLDLFRSVLSIPGDRDRPVRILHLSFRDFLGDDNSVISDFLHDGTRFVLKNHQIANEAPLQIYCAGLVFIPRATIIRREFKSELPSWICQFPQVNEKWSAELQTLEGHSGLVSSVAFSPDGRLLASVSWDNTVRLWDTATGGLQQALEGHSDWVNSVAFSPDGRLLASGSYDNTVRLWDTATGGLQQTLEGHSDWVNSVAFSPDGRLLASGSGDNTVRLWDTATGGLQQALEGHSGPVSSVAFSPDGRLLASGSGDNTVRLWDTATGGLQQVLEGHSGWVSSVAFSPDGRLLASGSGDKTVRLWDTTTGGLQQALEGHSGPVWSVAISPDGRLLASGSGDMTVRLWDTATGGLQQALEGHLGWVNSVAFSPDGRLLASGSGDNTVRLWDTATGGLQQALEGHSGPVSSVAFSPDGWLLASGSYDNTVRLWDTATGGLQQALEGHSGPVSSVAFSLDGRLLASGSGDNTVRLWDTATGGLQQALEGHSGWVSSVAFSPDGRLLASGSDDMTVRLWDTTTGGLQQALEGHSGPVWSVAFSPDGRLLASGSGDKTVRFWDTTTGGLQQTLNTKGIVNELAFSQEGPYLITNLGTLDVQSGHENLASDSTRKNPAICIEQGRWINMNGKNVLWLPPDFRSRCSAINGDSLALGHVSGRVSFLRFRL</sequence>
<feature type="repeat" description="WD" evidence="3">
    <location>
        <begin position="747"/>
        <end position="788"/>
    </location>
</feature>
<feature type="repeat" description="WD" evidence="3">
    <location>
        <begin position="873"/>
        <end position="914"/>
    </location>
</feature>
<dbReference type="SUPFAM" id="SSF69322">
    <property type="entry name" value="Tricorn protease domain 2"/>
    <property type="match status" value="1"/>
</dbReference>
<feature type="repeat" description="WD" evidence="3">
    <location>
        <begin position="621"/>
        <end position="662"/>
    </location>
</feature>
<dbReference type="Pfam" id="PF00400">
    <property type="entry name" value="WD40"/>
    <property type="match status" value="7"/>
</dbReference>
<feature type="repeat" description="WD" evidence="3">
    <location>
        <begin position="957"/>
        <end position="998"/>
    </location>
</feature>
<evidence type="ECO:0000313" key="5">
    <source>
        <dbReference type="EMBL" id="KAJ5255842.1"/>
    </source>
</evidence>
<dbReference type="InterPro" id="IPR001680">
    <property type="entry name" value="WD40_rpt"/>
</dbReference>
<evidence type="ECO:0000256" key="2">
    <source>
        <dbReference type="ARBA" id="ARBA00022737"/>
    </source>
</evidence>
<dbReference type="InterPro" id="IPR015943">
    <property type="entry name" value="WD40/YVTN_repeat-like_dom_sf"/>
</dbReference>
<accession>A0ABQ8W594</accession>
<feature type="repeat" description="WD" evidence="3">
    <location>
        <begin position="663"/>
        <end position="704"/>
    </location>
</feature>
<feature type="domain" description="NACHT" evidence="4">
    <location>
        <begin position="200"/>
        <end position="349"/>
    </location>
</feature>
<dbReference type="SUPFAM" id="SSF50998">
    <property type="entry name" value="Quinoprotein alcohol dehydrogenase-like"/>
    <property type="match status" value="1"/>
</dbReference>
<keyword evidence="2" id="KW-0677">Repeat</keyword>
<dbReference type="Gene3D" id="2.130.10.10">
    <property type="entry name" value="YVTN repeat-like/Quinoprotein amine dehydrogenase"/>
    <property type="match status" value="5"/>
</dbReference>
<dbReference type="PROSITE" id="PS00678">
    <property type="entry name" value="WD_REPEATS_1"/>
    <property type="match status" value="11"/>
</dbReference>
<feature type="repeat" description="WD" evidence="3">
    <location>
        <begin position="915"/>
        <end position="956"/>
    </location>
</feature>
<dbReference type="InterPro" id="IPR056884">
    <property type="entry name" value="NPHP3-like_N"/>
</dbReference>
<dbReference type="PANTHER" id="PTHR19848:SF8">
    <property type="entry name" value="F-BOX AND WD REPEAT DOMAIN CONTAINING 7"/>
    <property type="match status" value="1"/>
</dbReference>
<reference evidence="5 6" key="1">
    <citation type="journal article" date="2023" name="IMA Fungus">
        <title>Comparative genomic study of the Penicillium genus elucidates a diverse pangenome and 15 lateral gene transfer events.</title>
        <authorList>
            <person name="Petersen C."/>
            <person name="Sorensen T."/>
            <person name="Nielsen M.R."/>
            <person name="Sondergaard T.E."/>
            <person name="Sorensen J.L."/>
            <person name="Fitzpatrick D.A."/>
            <person name="Frisvad J.C."/>
            <person name="Nielsen K.L."/>
        </authorList>
    </citation>
    <scope>NUCLEOTIDE SEQUENCE [LARGE SCALE GENOMIC DNA]</scope>
    <source>
        <strain evidence="5 6">IBT 3361</strain>
    </source>
</reference>
<feature type="repeat" description="WD" evidence="3">
    <location>
        <begin position="1041"/>
        <end position="1082"/>
    </location>
</feature>
<evidence type="ECO:0000256" key="1">
    <source>
        <dbReference type="ARBA" id="ARBA00022574"/>
    </source>
</evidence>
<dbReference type="PRINTS" id="PR00320">
    <property type="entry name" value="GPROTEINBRPT"/>
</dbReference>
<evidence type="ECO:0000313" key="6">
    <source>
        <dbReference type="Proteomes" id="UP001220256"/>
    </source>
</evidence>
<name>A0ABQ8W594_PENCH</name>
<comment type="caution">
    <text evidence="5">The sequence shown here is derived from an EMBL/GenBank/DDBJ whole genome shotgun (WGS) entry which is preliminary data.</text>
</comment>
<dbReference type="InterPro" id="IPR011047">
    <property type="entry name" value="Quinoprotein_ADH-like_sf"/>
</dbReference>
<dbReference type="Pfam" id="PF24883">
    <property type="entry name" value="NPHP3_N"/>
    <property type="match status" value="1"/>
</dbReference>
<feature type="repeat" description="WD" evidence="3">
    <location>
        <begin position="705"/>
        <end position="746"/>
    </location>
</feature>
<dbReference type="InterPro" id="IPR020472">
    <property type="entry name" value="WD40_PAC1"/>
</dbReference>
<organism evidence="5 6">
    <name type="scientific">Penicillium chrysogenum</name>
    <name type="common">Penicillium notatum</name>
    <dbReference type="NCBI Taxonomy" id="5076"/>
    <lineage>
        <taxon>Eukaryota</taxon>
        <taxon>Fungi</taxon>
        <taxon>Dikarya</taxon>
        <taxon>Ascomycota</taxon>
        <taxon>Pezizomycotina</taxon>
        <taxon>Eurotiomycetes</taxon>
        <taxon>Eurotiomycetidae</taxon>
        <taxon>Eurotiales</taxon>
        <taxon>Aspergillaceae</taxon>
        <taxon>Penicillium</taxon>
        <taxon>Penicillium chrysogenum species complex</taxon>
    </lineage>
</organism>
<dbReference type="PROSITE" id="PS50837">
    <property type="entry name" value="NACHT"/>
    <property type="match status" value="1"/>
</dbReference>
<dbReference type="InterPro" id="IPR007111">
    <property type="entry name" value="NACHT_NTPase"/>
</dbReference>
<dbReference type="PROSITE" id="PS50294">
    <property type="entry name" value="WD_REPEATS_REGION"/>
    <property type="match status" value="11"/>
</dbReference>
<gene>
    <name evidence="5" type="ORF">N7505_010993</name>
</gene>
<keyword evidence="6" id="KW-1185">Reference proteome</keyword>
<dbReference type="PROSITE" id="PS50082">
    <property type="entry name" value="WD_REPEATS_2"/>
    <property type="match status" value="11"/>
</dbReference>
<dbReference type="InterPro" id="IPR019775">
    <property type="entry name" value="WD40_repeat_CS"/>
</dbReference>
<evidence type="ECO:0000259" key="4">
    <source>
        <dbReference type="PROSITE" id="PS50837"/>
    </source>
</evidence>
<proteinExistence type="predicted"/>
<dbReference type="EMBL" id="JAPVEB010000010">
    <property type="protein sequence ID" value="KAJ5255842.1"/>
    <property type="molecule type" value="Genomic_DNA"/>
</dbReference>
<dbReference type="PANTHER" id="PTHR19848">
    <property type="entry name" value="WD40 REPEAT PROTEIN"/>
    <property type="match status" value="1"/>
</dbReference>